<evidence type="ECO:0000313" key="4">
    <source>
        <dbReference type="EMBL" id="GFH60574.1"/>
    </source>
</evidence>
<evidence type="ECO:0008006" key="6">
    <source>
        <dbReference type="Google" id="ProtNLM"/>
    </source>
</evidence>
<feature type="region of interest" description="Disordered" evidence="3">
    <location>
        <begin position="45"/>
        <end position="177"/>
    </location>
</feature>
<dbReference type="EMBL" id="BLLK01000069">
    <property type="protein sequence ID" value="GFH60574.1"/>
    <property type="molecule type" value="Genomic_DNA"/>
</dbReference>
<feature type="compositionally biased region" description="Basic and acidic residues" evidence="3">
    <location>
        <begin position="1"/>
        <end position="12"/>
    </location>
</feature>
<sequence>MLSRFKNKEKAAESAAAIQQTPSPSKGIFQSLWTGVASVTKRLSIGASPEQTYPETRIKEEAIEDSVVKEEPVDSVVKEEPVEENVSFTQPDVDNSAYENGVQDTPTESNQSEVNTQENETIKEPETKKRGRGRPRKNNNKRKLDEVQEGEKGKRGKSKSKKKKSSSEKAKVRAEVAKNGPKVNDRIYVEYTDNKIYKATVKKVDSKLPFYQYRIHYDGRRSNTLSWIPVTMVHDVLPPAPEGKIVKSKGSKKRIIKTSANTKWVEPEVGDVKFDPSSVKPGDRVNVEDVGTLFKATVRSVKTVSAKCMYQVHYDGHYESDLRWIPDTMIDDLIPEEEDME</sequence>
<dbReference type="AlphaFoldDB" id="A0AAD3HEV6"/>
<dbReference type="Gene3D" id="2.30.30.140">
    <property type="match status" value="1"/>
</dbReference>
<comment type="caution">
    <text evidence="4">The sequence shown here is derived from an EMBL/GenBank/DDBJ whole genome shotgun (WGS) entry which is preliminary data.</text>
</comment>
<accession>A0AAD3HEV6</accession>
<evidence type="ECO:0000313" key="5">
    <source>
        <dbReference type="Proteomes" id="UP001054902"/>
    </source>
</evidence>
<dbReference type="InterPro" id="IPR000637">
    <property type="entry name" value="HMGI/Y_DNA-bd_CS"/>
</dbReference>
<feature type="compositionally biased region" description="Basic and acidic residues" evidence="3">
    <location>
        <begin position="56"/>
        <end position="80"/>
    </location>
</feature>
<dbReference type="InterPro" id="IPR016197">
    <property type="entry name" value="Chromo-like_dom_sf"/>
</dbReference>
<evidence type="ECO:0000256" key="1">
    <source>
        <dbReference type="ARBA" id="ARBA00004123"/>
    </source>
</evidence>
<keyword evidence="5" id="KW-1185">Reference proteome</keyword>
<organism evidence="4 5">
    <name type="scientific">Chaetoceros tenuissimus</name>
    <dbReference type="NCBI Taxonomy" id="426638"/>
    <lineage>
        <taxon>Eukaryota</taxon>
        <taxon>Sar</taxon>
        <taxon>Stramenopiles</taxon>
        <taxon>Ochrophyta</taxon>
        <taxon>Bacillariophyta</taxon>
        <taxon>Coscinodiscophyceae</taxon>
        <taxon>Chaetocerotophycidae</taxon>
        <taxon>Chaetocerotales</taxon>
        <taxon>Chaetocerotaceae</taxon>
        <taxon>Chaetoceros</taxon>
    </lineage>
</organism>
<feature type="compositionally biased region" description="Basic residues" evidence="3">
    <location>
        <begin position="129"/>
        <end position="141"/>
    </location>
</feature>
<name>A0AAD3HEV6_9STRA</name>
<protein>
    <recommendedName>
        <fullName evidence="6">Tudor domain-containing protein</fullName>
    </recommendedName>
</protein>
<dbReference type="Proteomes" id="UP001054902">
    <property type="component" value="Unassembled WGS sequence"/>
</dbReference>
<evidence type="ECO:0000256" key="3">
    <source>
        <dbReference type="SAM" id="MobiDB-lite"/>
    </source>
</evidence>
<dbReference type="GO" id="GO:0005634">
    <property type="term" value="C:nucleus"/>
    <property type="evidence" value="ECO:0007669"/>
    <property type="project" value="UniProtKB-SubCell"/>
</dbReference>
<feature type="compositionally biased region" description="Basic and acidic residues" evidence="3">
    <location>
        <begin position="165"/>
        <end position="176"/>
    </location>
</feature>
<dbReference type="GO" id="GO:0006355">
    <property type="term" value="P:regulation of DNA-templated transcription"/>
    <property type="evidence" value="ECO:0007669"/>
    <property type="project" value="InterPro"/>
</dbReference>
<dbReference type="SUPFAM" id="SSF54160">
    <property type="entry name" value="Chromo domain-like"/>
    <property type="match status" value="1"/>
</dbReference>
<feature type="region of interest" description="Disordered" evidence="3">
    <location>
        <begin position="1"/>
        <end position="28"/>
    </location>
</feature>
<reference evidence="4 5" key="1">
    <citation type="journal article" date="2021" name="Sci. Rep.">
        <title>The genome of the diatom Chaetoceros tenuissimus carries an ancient integrated fragment of an extant virus.</title>
        <authorList>
            <person name="Hongo Y."/>
            <person name="Kimura K."/>
            <person name="Takaki Y."/>
            <person name="Yoshida Y."/>
            <person name="Baba S."/>
            <person name="Kobayashi G."/>
            <person name="Nagasaki K."/>
            <person name="Hano T."/>
            <person name="Tomaru Y."/>
        </authorList>
    </citation>
    <scope>NUCLEOTIDE SEQUENCE [LARGE SCALE GENOMIC DNA]</scope>
    <source>
        <strain evidence="4 5">NIES-3715</strain>
    </source>
</reference>
<proteinExistence type="predicted"/>
<evidence type="ECO:0000256" key="2">
    <source>
        <dbReference type="ARBA" id="ARBA00023242"/>
    </source>
</evidence>
<feature type="compositionally biased region" description="Basic residues" evidence="3">
    <location>
        <begin position="154"/>
        <end position="164"/>
    </location>
</feature>
<dbReference type="PROSITE" id="PS00354">
    <property type="entry name" value="HMGI_Y"/>
    <property type="match status" value="1"/>
</dbReference>
<gene>
    <name evidence="4" type="ORF">CTEN210_17050</name>
</gene>
<feature type="compositionally biased region" description="Polar residues" evidence="3">
    <location>
        <begin position="102"/>
        <end position="119"/>
    </location>
</feature>
<comment type="subcellular location">
    <subcellularLocation>
        <location evidence="1">Nucleus</location>
    </subcellularLocation>
</comment>
<keyword evidence="2" id="KW-0539">Nucleus</keyword>
<feature type="compositionally biased region" description="Basic and acidic residues" evidence="3">
    <location>
        <begin position="142"/>
        <end position="153"/>
    </location>
</feature>